<organism evidence="3 4">
    <name type="scientific">Kalanchoe fedtschenkoi</name>
    <name type="common">Lavender scallops</name>
    <name type="synonym">South American air plant</name>
    <dbReference type="NCBI Taxonomy" id="63787"/>
    <lineage>
        <taxon>Eukaryota</taxon>
        <taxon>Viridiplantae</taxon>
        <taxon>Streptophyta</taxon>
        <taxon>Embryophyta</taxon>
        <taxon>Tracheophyta</taxon>
        <taxon>Spermatophyta</taxon>
        <taxon>Magnoliopsida</taxon>
        <taxon>eudicotyledons</taxon>
        <taxon>Gunneridae</taxon>
        <taxon>Pentapetalae</taxon>
        <taxon>Saxifragales</taxon>
        <taxon>Crassulaceae</taxon>
        <taxon>Kalanchoe</taxon>
    </lineage>
</organism>
<name>A0A7N0RBJ7_KALFE</name>
<keyword evidence="2" id="KW-1133">Transmembrane helix</keyword>
<protein>
    <submittedName>
        <fullName evidence="3">Uncharacterized protein</fullName>
    </submittedName>
</protein>
<dbReference type="AlphaFoldDB" id="A0A7N0RBJ7"/>
<evidence type="ECO:0000313" key="4">
    <source>
        <dbReference type="Proteomes" id="UP000594263"/>
    </source>
</evidence>
<dbReference type="EnsemblPlants" id="Kaladp0007s0050.1.v1.1">
    <property type="protein sequence ID" value="Kaladp0007s0050.1.v1.1.CDS.1"/>
    <property type="gene ID" value="Kaladp0007s0050.v1.1"/>
</dbReference>
<accession>A0A7N0RBJ7</accession>
<keyword evidence="2" id="KW-0472">Membrane</keyword>
<proteinExistence type="predicted"/>
<evidence type="ECO:0000256" key="2">
    <source>
        <dbReference type="SAM" id="Phobius"/>
    </source>
</evidence>
<feature type="transmembrane region" description="Helical" evidence="2">
    <location>
        <begin position="16"/>
        <end position="36"/>
    </location>
</feature>
<feature type="region of interest" description="Disordered" evidence="1">
    <location>
        <begin position="68"/>
        <end position="87"/>
    </location>
</feature>
<dbReference type="Gramene" id="Kaladp0007s0050.1.v1.1">
    <property type="protein sequence ID" value="Kaladp0007s0050.1.v1.1.CDS.1"/>
    <property type="gene ID" value="Kaladp0007s0050.v1.1"/>
</dbReference>
<evidence type="ECO:0000313" key="3">
    <source>
        <dbReference type="EnsemblPlants" id="Kaladp0007s0050.1.v1.1.CDS.1"/>
    </source>
</evidence>
<sequence length="87" mass="9315">MYRTTTLDSHTALESWMSTGIFLCTGFVFSRSSLLFSRSSSLYSNSTPFSLSAILTLMPNALAHVSSRTTPSAIDGASGRKWGAESG</sequence>
<evidence type="ECO:0000256" key="1">
    <source>
        <dbReference type="SAM" id="MobiDB-lite"/>
    </source>
</evidence>
<keyword evidence="4" id="KW-1185">Reference proteome</keyword>
<keyword evidence="2" id="KW-0812">Transmembrane</keyword>
<reference evidence="3" key="1">
    <citation type="submission" date="2021-01" db="UniProtKB">
        <authorList>
            <consortium name="EnsemblPlants"/>
        </authorList>
    </citation>
    <scope>IDENTIFICATION</scope>
</reference>
<dbReference type="Proteomes" id="UP000594263">
    <property type="component" value="Unplaced"/>
</dbReference>